<proteinExistence type="inferred from homology"/>
<comment type="similarity">
    <text evidence="3">Belongs to the TRAP-delta family.</text>
</comment>
<evidence type="ECO:0000256" key="15">
    <source>
        <dbReference type="SAM" id="SignalP"/>
    </source>
</evidence>
<keyword evidence="9" id="KW-0256">Endoplasmic reticulum</keyword>
<comment type="subcellular location">
    <subcellularLocation>
        <location evidence="2">Endoplasmic reticulum membrane</location>
        <topology evidence="2">Single-pass type I membrane protein</topology>
    </subcellularLocation>
</comment>
<keyword evidence="13" id="KW-1015">Disulfide bond</keyword>
<sequence length="117" mass="13023">MFKGAAFILLFALIAKVQNCEIKDVKSQDYSTTDGLVVASNAYIITFDVKCKDVKSSDALTLFADIPALNKQLPVVKATTGDNYQISWTEELNKASSGSYEIRVYDEEGFALWRRAQ</sequence>
<comment type="caution">
    <text evidence="16">The sequence shown here is derived from an EMBL/GenBank/DDBJ whole genome shotgun (WGS) entry which is preliminary data.</text>
</comment>
<dbReference type="PANTHER" id="PTHR12731">
    <property type="entry name" value="TRANSLOCON-ASSOCIATED PROTEIN, DELTA SUBUNIT"/>
    <property type="match status" value="1"/>
</dbReference>
<evidence type="ECO:0000256" key="13">
    <source>
        <dbReference type="ARBA" id="ARBA00023157"/>
    </source>
</evidence>
<dbReference type="Proteomes" id="UP000288716">
    <property type="component" value="Unassembled WGS sequence"/>
</dbReference>
<organism evidence="16 17">
    <name type="scientific">Leptotrombidium deliense</name>
    <dbReference type="NCBI Taxonomy" id="299467"/>
    <lineage>
        <taxon>Eukaryota</taxon>
        <taxon>Metazoa</taxon>
        <taxon>Ecdysozoa</taxon>
        <taxon>Arthropoda</taxon>
        <taxon>Chelicerata</taxon>
        <taxon>Arachnida</taxon>
        <taxon>Acari</taxon>
        <taxon>Acariformes</taxon>
        <taxon>Trombidiformes</taxon>
        <taxon>Prostigmata</taxon>
        <taxon>Anystina</taxon>
        <taxon>Parasitengona</taxon>
        <taxon>Trombiculoidea</taxon>
        <taxon>Trombiculidae</taxon>
        <taxon>Leptotrombidium</taxon>
    </lineage>
</organism>
<evidence type="ECO:0000256" key="9">
    <source>
        <dbReference type="ARBA" id="ARBA00022824"/>
    </source>
</evidence>
<dbReference type="Pfam" id="PF05404">
    <property type="entry name" value="TRAP-delta"/>
    <property type="match status" value="1"/>
</dbReference>
<keyword evidence="11" id="KW-1133">Transmembrane helix</keyword>
<keyword evidence="16" id="KW-0675">Receptor</keyword>
<comment type="subunit">
    <text evidence="4">Heterotetramer of TRAP-alpha, TRAP-beta, TRAP-delta and TRAP-gamma.</text>
</comment>
<dbReference type="GO" id="GO:0005789">
    <property type="term" value="C:endoplasmic reticulum membrane"/>
    <property type="evidence" value="ECO:0007669"/>
    <property type="project" value="UniProtKB-SubCell"/>
</dbReference>
<evidence type="ECO:0000313" key="16">
    <source>
        <dbReference type="EMBL" id="RWS23673.1"/>
    </source>
</evidence>
<keyword evidence="12" id="KW-0472">Membrane</keyword>
<evidence type="ECO:0000256" key="14">
    <source>
        <dbReference type="ARBA" id="ARBA00031791"/>
    </source>
</evidence>
<evidence type="ECO:0000256" key="1">
    <source>
        <dbReference type="ARBA" id="ARBA00002838"/>
    </source>
</evidence>
<keyword evidence="8 15" id="KW-0732">Signal</keyword>
<accession>A0A443S837</accession>
<evidence type="ECO:0000256" key="5">
    <source>
        <dbReference type="ARBA" id="ARBA00014387"/>
    </source>
</evidence>
<dbReference type="EMBL" id="NCKV01006073">
    <property type="protein sequence ID" value="RWS23673.1"/>
    <property type="molecule type" value="Genomic_DNA"/>
</dbReference>
<evidence type="ECO:0000256" key="8">
    <source>
        <dbReference type="ARBA" id="ARBA00022729"/>
    </source>
</evidence>
<feature type="chain" id="PRO_5019456564" description="Translocon-associated protein subunit delta" evidence="15">
    <location>
        <begin position="20"/>
        <end position="117"/>
    </location>
</feature>
<comment type="function">
    <text evidence="1">TRAP proteins are part of a complex whose function is to bind calcium to the ER membrane and thereby regulate the retention of ER resident proteins.</text>
</comment>
<evidence type="ECO:0000256" key="3">
    <source>
        <dbReference type="ARBA" id="ARBA00009294"/>
    </source>
</evidence>
<dbReference type="STRING" id="299467.A0A443S837"/>
<evidence type="ECO:0000256" key="6">
    <source>
        <dbReference type="ARBA" id="ARBA00022499"/>
    </source>
</evidence>
<dbReference type="InterPro" id="IPR008855">
    <property type="entry name" value="TRAP-delta"/>
</dbReference>
<evidence type="ECO:0000313" key="17">
    <source>
        <dbReference type="Proteomes" id="UP000288716"/>
    </source>
</evidence>
<protein>
    <recommendedName>
        <fullName evidence="5">Translocon-associated protein subunit delta</fullName>
    </recommendedName>
    <alternativeName>
        <fullName evidence="14">Signal sequence receptor subunit delta</fullName>
    </alternativeName>
</protein>
<dbReference type="OrthoDB" id="10055808at2759"/>
<keyword evidence="10" id="KW-0832">Ubl conjugation</keyword>
<evidence type="ECO:0000256" key="2">
    <source>
        <dbReference type="ARBA" id="ARBA00004115"/>
    </source>
</evidence>
<keyword evidence="7" id="KW-0812">Transmembrane</keyword>
<dbReference type="AlphaFoldDB" id="A0A443S837"/>
<evidence type="ECO:0000256" key="10">
    <source>
        <dbReference type="ARBA" id="ARBA00022843"/>
    </source>
</evidence>
<evidence type="ECO:0000256" key="12">
    <source>
        <dbReference type="ARBA" id="ARBA00023136"/>
    </source>
</evidence>
<gene>
    <name evidence="16" type="ORF">B4U80_03499</name>
</gene>
<evidence type="ECO:0000256" key="4">
    <source>
        <dbReference type="ARBA" id="ARBA00011819"/>
    </source>
</evidence>
<evidence type="ECO:0000256" key="11">
    <source>
        <dbReference type="ARBA" id="ARBA00022989"/>
    </source>
</evidence>
<keyword evidence="6" id="KW-1017">Isopeptide bond</keyword>
<evidence type="ECO:0000256" key="7">
    <source>
        <dbReference type="ARBA" id="ARBA00022692"/>
    </source>
</evidence>
<dbReference type="VEuPathDB" id="VectorBase:LDEU008367"/>
<keyword evidence="17" id="KW-1185">Reference proteome</keyword>
<feature type="signal peptide" evidence="15">
    <location>
        <begin position="1"/>
        <end position="19"/>
    </location>
</feature>
<reference evidence="16 17" key="1">
    <citation type="journal article" date="2018" name="Gigascience">
        <title>Genomes of trombidid mites reveal novel predicted allergens and laterally-transferred genes associated with secondary metabolism.</title>
        <authorList>
            <person name="Dong X."/>
            <person name="Chaisiri K."/>
            <person name="Xia D."/>
            <person name="Armstrong S.D."/>
            <person name="Fang Y."/>
            <person name="Donnelly M.J."/>
            <person name="Kadowaki T."/>
            <person name="McGarry J.W."/>
            <person name="Darby A.C."/>
            <person name="Makepeace B.L."/>
        </authorList>
    </citation>
    <scope>NUCLEOTIDE SEQUENCE [LARGE SCALE GENOMIC DNA]</scope>
    <source>
        <strain evidence="16">UoL-UT</strain>
    </source>
</reference>
<name>A0A443S837_9ACAR</name>
<dbReference type="PANTHER" id="PTHR12731:SF1">
    <property type="entry name" value="TRANSLOCON-ASSOCIATED PROTEIN SUBUNIT DELTA"/>
    <property type="match status" value="1"/>
</dbReference>